<proteinExistence type="inferred from homology"/>
<dbReference type="CDD" id="cd06550">
    <property type="entry name" value="TM_ABC_iron-siderophores_like"/>
    <property type="match status" value="1"/>
</dbReference>
<keyword evidence="5 8" id="KW-0812">Transmembrane</keyword>
<dbReference type="AlphaFoldDB" id="A0A2D2D7M7"/>
<dbReference type="Gene3D" id="1.10.3470.10">
    <property type="entry name" value="ABC transporter involved in vitamin B12 uptake, BtuC"/>
    <property type="match status" value="2"/>
</dbReference>
<dbReference type="GO" id="GO:0033214">
    <property type="term" value="P:siderophore-iron import into cell"/>
    <property type="evidence" value="ECO:0007669"/>
    <property type="project" value="TreeGrafter"/>
</dbReference>
<evidence type="ECO:0000256" key="1">
    <source>
        <dbReference type="ARBA" id="ARBA00004651"/>
    </source>
</evidence>
<dbReference type="InterPro" id="IPR000522">
    <property type="entry name" value="ABC_transptr_permease_BtuC"/>
</dbReference>
<feature type="transmembrane region" description="Helical" evidence="8">
    <location>
        <begin position="193"/>
        <end position="220"/>
    </location>
</feature>
<feature type="transmembrane region" description="Helical" evidence="8">
    <location>
        <begin position="71"/>
        <end position="92"/>
    </location>
</feature>
<dbReference type="PANTHER" id="PTHR30472:SF70">
    <property type="entry name" value="MOLYBDATE IMPORT SYSTEM PERMEASE PROTEIN MOLB"/>
    <property type="match status" value="1"/>
</dbReference>
<keyword evidence="4" id="KW-1003">Cell membrane</keyword>
<dbReference type="PANTHER" id="PTHR30472">
    <property type="entry name" value="FERRIC ENTEROBACTIN TRANSPORT SYSTEM PERMEASE PROTEIN"/>
    <property type="match status" value="1"/>
</dbReference>
<reference evidence="10" key="1">
    <citation type="submission" date="2017-10" db="EMBL/GenBank/DDBJ databases">
        <title>Completed PacBio SMRT sequence of Methylosinus trichosporium OB3b reveals presence of a third large plasmid.</title>
        <authorList>
            <person name="Charles T.C."/>
            <person name="Lynch M.D.J."/>
            <person name="Heil J.R."/>
            <person name="Cheng J."/>
        </authorList>
    </citation>
    <scope>NUCLEOTIDE SEQUENCE [LARGE SCALE GENOMIC DNA]</scope>
    <source>
        <strain evidence="10">OB3b</strain>
        <plasmid evidence="10">pob3b3</plasmid>
    </source>
</reference>
<evidence type="ECO:0000256" key="7">
    <source>
        <dbReference type="ARBA" id="ARBA00023136"/>
    </source>
</evidence>
<keyword evidence="7 8" id="KW-0472">Membrane</keyword>
<evidence type="ECO:0000313" key="10">
    <source>
        <dbReference type="Proteomes" id="UP000230709"/>
    </source>
</evidence>
<evidence type="ECO:0000256" key="4">
    <source>
        <dbReference type="ARBA" id="ARBA00022475"/>
    </source>
</evidence>
<comment type="subcellular location">
    <subcellularLocation>
        <location evidence="1">Cell membrane</location>
        <topology evidence="1">Multi-pass membrane protein</topology>
    </subcellularLocation>
</comment>
<feature type="transmembrane region" description="Helical" evidence="8">
    <location>
        <begin position="101"/>
        <end position="120"/>
    </location>
</feature>
<sequence>MRGLFSVSGALLFLLFSVLVLLMLFSLTLGRYPVPAAEVARIVLTTAPINAVGHYENAPWVVVEIVRMPRILLVTLCGMGLAMSGAAMQGVFRNPLIGPEIAGVSSGASLGGVAAIMLSWQSLEIVGLAFASGLAALAAAFALAQLSGRGSTLALVLSGVIIGGFCGSLVGLLQTLGETDARALGVDVNALRWALMGLVAVTVAAQVSVSGGVGWVGLIVPHLARMLVGPDHTRLLPASTLLGGVYLLAMDDIARSLTEQEIPIGLLTSAIGAPIFAFLFWKTQSKGWMRE</sequence>
<gene>
    <name evidence="9" type="ORF">CQW49_24000</name>
</gene>
<dbReference type="RefSeq" id="WP_040567895.1">
    <property type="nucleotide sequence ID" value="NZ_ADVE02000003.1"/>
</dbReference>
<keyword evidence="9" id="KW-0614">Plasmid</keyword>
<comment type="similarity">
    <text evidence="2">Belongs to the binding-protein-dependent transport system permease family. FecCD subfamily.</text>
</comment>
<keyword evidence="6 8" id="KW-1133">Transmembrane helix</keyword>
<evidence type="ECO:0000313" key="9">
    <source>
        <dbReference type="EMBL" id="ATQ71020.1"/>
    </source>
</evidence>
<dbReference type="EMBL" id="CP023740">
    <property type="protein sequence ID" value="ATQ71020.1"/>
    <property type="molecule type" value="Genomic_DNA"/>
</dbReference>
<evidence type="ECO:0000256" key="2">
    <source>
        <dbReference type="ARBA" id="ARBA00007935"/>
    </source>
</evidence>
<geneLocation type="plasmid" evidence="10">
    <name>pob3b3</name>
</geneLocation>
<dbReference type="GO" id="GO:0005886">
    <property type="term" value="C:plasma membrane"/>
    <property type="evidence" value="ECO:0007669"/>
    <property type="project" value="UniProtKB-SubCell"/>
</dbReference>
<evidence type="ECO:0000256" key="3">
    <source>
        <dbReference type="ARBA" id="ARBA00022448"/>
    </source>
</evidence>
<keyword evidence="10" id="KW-1185">Reference proteome</keyword>
<dbReference type="SUPFAM" id="SSF81345">
    <property type="entry name" value="ABC transporter involved in vitamin B12 uptake, BtuC"/>
    <property type="match status" value="1"/>
</dbReference>
<dbReference type="InterPro" id="IPR037294">
    <property type="entry name" value="ABC_BtuC-like"/>
</dbReference>
<dbReference type="Proteomes" id="UP000230709">
    <property type="component" value="Plasmid pOB3b3"/>
</dbReference>
<name>A0A2D2D7M7_METT3</name>
<evidence type="ECO:0000256" key="5">
    <source>
        <dbReference type="ARBA" id="ARBA00022692"/>
    </source>
</evidence>
<organism evidence="9 10">
    <name type="scientific">Methylosinus trichosporium (strain ATCC 35070 / NCIMB 11131 / UNIQEM 75 / OB3b)</name>
    <dbReference type="NCBI Taxonomy" id="595536"/>
    <lineage>
        <taxon>Bacteria</taxon>
        <taxon>Pseudomonadati</taxon>
        <taxon>Pseudomonadota</taxon>
        <taxon>Alphaproteobacteria</taxon>
        <taxon>Hyphomicrobiales</taxon>
        <taxon>Methylocystaceae</taxon>
        <taxon>Methylosinus</taxon>
    </lineage>
</organism>
<dbReference type="STRING" id="595536.GCA_000178815_00002"/>
<feature type="transmembrane region" description="Helical" evidence="8">
    <location>
        <begin position="153"/>
        <end position="173"/>
    </location>
</feature>
<dbReference type="KEGG" id="mtw:CQW49_24000"/>
<dbReference type="Pfam" id="PF01032">
    <property type="entry name" value="FecCD"/>
    <property type="match status" value="1"/>
</dbReference>
<feature type="transmembrane region" description="Helical" evidence="8">
    <location>
        <begin position="126"/>
        <end position="146"/>
    </location>
</feature>
<feature type="transmembrane region" description="Helical" evidence="8">
    <location>
        <begin position="262"/>
        <end position="281"/>
    </location>
</feature>
<accession>A0A2D2D7M7</accession>
<protein>
    <submittedName>
        <fullName evidence="9">Iron ABC transporter permease</fullName>
    </submittedName>
</protein>
<dbReference type="GO" id="GO:0022857">
    <property type="term" value="F:transmembrane transporter activity"/>
    <property type="evidence" value="ECO:0007669"/>
    <property type="project" value="InterPro"/>
</dbReference>
<keyword evidence="3" id="KW-0813">Transport</keyword>
<evidence type="ECO:0000256" key="8">
    <source>
        <dbReference type="SAM" id="Phobius"/>
    </source>
</evidence>
<evidence type="ECO:0000256" key="6">
    <source>
        <dbReference type="ARBA" id="ARBA00022989"/>
    </source>
</evidence>